<feature type="transmembrane region" description="Helical" evidence="6">
    <location>
        <begin position="45"/>
        <end position="62"/>
    </location>
</feature>
<dbReference type="Proteomes" id="UP000199025">
    <property type="component" value="Unassembled WGS sequence"/>
</dbReference>
<keyword evidence="2" id="KW-1003">Cell membrane</keyword>
<dbReference type="GO" id="GO:0005886">
    <property type="term" value="C:plasma membrane"/>
    <property type="evidence" value="ECO:0007669"/>
    <property type="project" value="UniProtKB-SubCell"/>
</dbReference>
<gene>
    <name evidence="8" type="ORF">SAMN05421835_101751</name>
</gene>
<evidence type="ECO:0000313" key="8">
    <source>
        <dbReference type="EMBL" id="SFI77730.1"/>
    </source>
</evidence>
<keyword evidence="4 6" id="KW-1133">Transmembrane helix</keyword>
<feature type="domain" description="Cardiolipin synthase N-terminal" evidence="7">
    <location>
        <begin position="24"/>
        <end position="66"/>
    </location>
</feature>
<dbReference type="InterPro" id="IPR027379">
    <property type="entry name" value="CLS_N"/>
</dbReference>
<evidence type="ECO:0000256" key="1">
    <source>
        <dbReference type="ARBA" id="ARBA00004651"/>
    </source>
</evidence>
<sequence length="75" mass="8006">MTHRKLSAPQVSALAGAALVQFGLAGFAWWDLSRRPAAAVRGSKTVWAFAIAVNFAGPLAYLRFGRRRVPGVPAV</sequence>
<dbReference type="OrthoDB" id="5125307at2"/>
<evidence type="ECO:0000256" key="6">
    <source>
        <dbReference type="SAM" id="Phobius"/>
    </source>
</evidence>
<evidence type="ECO:0000256" key="2">
    <source>
        <dbReference type="ARBA" id="ARBA00022475"/>
    </source>
</evidence>
<keyword evidence="3 6" id="KW-0812">Transmembrane</keyword>
<dbReference type="Pfam" id="PF13396">
    <property type="entry name" value="PLDc_N"/>
    <property type="match status" value="1"/>
</dbReference>
<reference evidence="8 9" key="1">
    <citation type="submission" date="2016-10" db="EMBL/GenBank/DDBJ databases">
        <authorList>
            <person name="de Groot N.N."/>
        </authorList>
    </citation>
    <scope>NUCLEOTIDE SEQUENCE [LARGE SCALE GENOMIC DNA]</scope>
    <source>
        <strain evidence="8 9">DSM 44468</strain>
    </source>
</reference>
<dbReference type="RefSeq" id="WP_091504199.1">
    <property type="nucleotide sequence ID" value="NZ_CBDQZW010000002.1"/>
</dbReference>
<keyword evidence="5 6" id="KW-0472">Membrane</keyword>
<evidence type="ECO:0000313" key="9">
    <source>
        <dbReference type="Proteomes" id="UP000199025"/>
    </source>
</evidence>
<keyword evidence="9" id="KW-1185">Reference proteome</keyword>
<dbReference type="AlphaFoldDB" id="A0A1I3KZ84"/>
<feature type="transmembrane region" description="Helical" evidence="6">
    <location>
        <begin position="12"/>
        <end position="30"/>
    </location>
</feature>
<comment type="subcellular location">
    <subcellularLocation>
        <location evidence="1">Cell membrane</location>
        <topology evidence="1">Multi-pass membrane protein</topology>
    </subcellularLocation>
</comment>
<evidence type="ECO:0000259" key="7">
    <source>
        <dbReference type="Pfam" id="PF13396"/>
    </source>
</evidence>
<evidence type="ECO:0000256" key="3">
    <source>
        <dbReference type="ARBA" id="ARBA00022692"/>
    </source>
</evidence>
<protein>
    <submittedName>
        <fullName evidence="8">Phospholipase_D-nuclease N-terminal</fullName>
    </submittedName>
</protein>
<name>A0A1I3KZ84_9PSEU</name>
<evidence type="ECO:0000256" key="5">
    <source>
        <dbReference type="ARBA" id="ARBA00023136"/>
    </source>
</evidence>
<organism evidence="8 9">
    <name type="scientific">Amycolatopsis sacchari</name>
    <dbReference type="NCBI Taxonomy" id="115433"/>
    <lineage>
        <taxon>Bacteria</taxon>
        <taxon>Bacillati</taxon>
        <taxon>Actinomycetota</taxon>
        <taxon>Actinomycetes</taxon>
        <taxon>Pseudonocardiales</taxon>
        <taxon>Pseudonocardiaceae</taxon>
        <taxon>Amycolatopsis</taxon>
    </lineage>
</organism>
<proteinExistence type="predicted"/>
<evidence type="ECO:0000256" key="4">
    <source>
        <dbReference type="ARBA" id="ARBA00022989"/>
    </source>
</evidence>
<dbReference type="STRING" id="115433.SAMN05421835_101751"/>
<accession>A0A1I3KZ84</accession>
<dbReference type="EMBL" id="FORP01000001">
    <property type="protein sequence ID" value="SFI77730.1"/>
    <property type="molecule type" value="Genomic_DNA"/>
</dbReference>